<evidence type="ECO:0000259" key="2">
    <source>
        <dbReference type="PROSITE" id="PS50812"/>
    </source>
</evidence>
<sequence length="998" mass="106016">MGEGVKRGLDIVASGEVGSGNDVILEGGVGIKDDNGDGAKRGFDIVASGEVGSGNGLILEGGVGGKDDKGDGVQRGSDVVTSGEAGSGNGVILEGGVGINDDNGDGAKRGFDIVASGEVGSRNGVILEGGVGGKDDKGDGVQRGSDVVTSGEVGSGNCVILDGGVGVKDDKGDGVQSGSDVVASGEVGSGNGVILEGDLGVKEDSSDGVQRGSDIVASSEVGNGNAVNLESEIGVKDDGVGRVSDLSGEDEEMKSGVGRVSDLGGDGKEMKSGLGNDIGLQVLKGTVAKQKGEVNGVESDESDYGDYDDDGDDTDIGDQSCEYRVGDFVWGKIKSYPWWPGQIYGESDASEYALKLKQKDRFLVAYFGDGSFSWCGPSQLKPFVENFKVMSEQSNSKNFTYAVEAALDEFSKVVERDMACSCLAEKNGKLEASMASNSGLKVGVLVPAGVGISFIAQYNPKKLIDSLRNYAETASMKNLLELTVIKSWLTVYGRAKGGYPLPLYHYPRGIEGLEDKSGNPVKVSAQGPNGDEWLSIPVEAADSGLDLSNQSLLSKCQEASGDIQYQRRKQKSVAELIEDEMRKEEGFVNESVSNVVSSGKRGRRQKAVASRSPRTGGEKITARESKVFGEKEADEPPPSGTLQSKILSGGESEGDEETAKSNRLRERKRSKYLSPPFTNPSQIMKISSFKRDSQTESVKNSRVGERMARVAGQLIGLQSPSQTEFPIVSSKNNAKSGSSSPETALQDDRKTNISMHLTASPVQLLSQLQSAAADPSCLIEKSEVDSITENIISFRNKVQQKGEPGSMKRKPECVFQTIENGIDGQDFKMPPAKRAASGCETMTNVEDASEETPVTLILTFPPAYPLPSRNELIKIYGKFGPVDNSETGVWYNSFSARVSYLRRSDAEEAYKASVEKNPFGDANVNYRLRERSSLDNGKATQSCDDEATQLGLIREKLKMVTSIVETCGGKISVEFKSDLESEVKTLLERVRSMAVTLS</sequence>
<dbReference type="Gene3D" id="2.30.30.140">
    <property type="match status" value="1"/>
</dbReference>
<evidence type="ECO:0000313" key="4">
    <source>
        <dbReference type="Proteomes" id="UP000077755"/>
    </source>
</evidence>
<dbReference type="Pfam" id="PF00855">
    <property type="entry name" value="PWWP"/>
    <property type="match status" value="1"/>
</dbReference>
<feature type="region of interest" description="Disordered" evidence="1">
    <location>
        <begin position="238"/>
        <end position="266"/>
    </location>
</feature>
<dbReference type="PANTHER" id="PTHR10688:SF3">
    <property type="entry name" value="PWWP DOMAIN-CONTAINING PROTEIN 6"/>
    <property type="match status" value="1"/>
</dbReference>
<reference evidence="3" key="1">
    <citation type="journal article" date="2016" name="Nat. Genet.">
        <title>A high-quality carrot genome assembly provides new insights into carotenoid accumulation and asterid genome evolution.</title>
        <authorList>
            <person name="Iorizzo M."/>
            <person name="Ellison S."/>
            <person name="Senalik D."/>
            <person name="Zeng P."/>
            <person name="Satapoomin P."/>
            <person name="Huang J."/>
            <person name="Bowman M."/>
            <person name="Iovene M."/>
            <person name="Sanseverino W."/>
            <person name="Cavagnaro P."/>
            <person name="Yildiz M."/>
            <person name="Macko-Podgorni A."/>
            <person name="Moranska E."/>
            <person name="Grzebelus E."/>
            <person name="Grzebelus D."/>
            <person name="Ashrafi H."/>
            <person name="Zheng Z."/>
            <person name="Cheng S."/>
            <person name="Spooner D."/>
            <person name="Van Deynze A."/>
            <person name="Simon P."/>
        </authorList>
    </citation>
    <scope>NUCLEOTIDE SEQUENCE</scope>
    <source>
        <tissue evidence="3">Leaf</tissue>
    </source>
</reference>
<organism evidence="3 4">
    <name type="scientific">Daucus carota subsp. sativus</name>
    <name type="common">Carrot</name>
    <dbReference type="NCBI Taxonomy" id="79200"/>
    <lineage>
        <taxon>Eukaryota</taxon>
        <taxon>Viridiplantae</taxon>
        <taxon>Streptophyta</taxon>
        <taxon>Embryophyta</taxon>
        <taxon>Tracheophyta</taxon>
        <taxon>Spermatophyta</taxon>
        <taxon>Magnoliopsida</taxon>
        <taxon>eudicotyledons</taxon>
        <taxon>Gunneridae</taxon>
        <taxon>Pentapetalae</taxon>
        <taxon>asterids</taxon>
        <taxon>campanulids</taxon>
        <taxon>Apiales</taxon>
        <taxon>Apiaceae</taxon>
        <taxon>Apioideae</taxon>
        <taxon>Scandiceae</taxon>
        <taxon>Daucinae</taxon>
        <taxon>Daucus</taxon>
        <taxon>Daucus sect. Daucus</taxon>
    </lineage>
</organism>
<dbReference type="EMBL" id="CP093343">
    <property type="protein sequence ID" value="WOG85279.1"/>
    <property type="molecule type" value="Genomic_DNA"/>
</dbReference>
<dbReference type="SMART" id="SM00293">
    <property type="entry name" value="PWWP"/>
    <property type="match status" value="1"/>
</dbReference>
<dbReference type="PROSITE" id="PS50812">
    <property type="entry name" value="PWWP"/>
    <property type="match status" value="1"/>
</dbReference>
<gene>
    <name evidence="3" type="ORF">DCAR_0104467</name>
</gene>
<dbReference type="InterPro" id="IPR052657">
    <property type="entry name" value="PDP_family_Arabidopsis"/>
</dbReference>
<protein>
    <recommendedName>
        <fullName evidence="2">PWWP domain-containing protein</fullName>
    </recommendedName>
</protein>
<dbReference type="Proteomes" id="UP000077755">
    <property type="component" value="Chromosome 1"/>
</dbReference>
<feature type="region of interest" description="Disordered" evidence="1">
    <location>
        <begin position="62"/>
        <end position="85"/>
    </location>
</feature>
<dbReference type="PANTHER" id="PTHR10688">
    <property type="entry name" value="PWWP DOMAIN-CONTAINING PROTEIN"/>
    <property type="match status" value="1"/>
</dbReference>
<evidence type="ECO:0000313" key="3">
    <source>
        <dbReference type="EMBL" id="WOG85279.1"/>
    </source>
</evidence>
<feature type="domain" description="PWWP" evidence="2">
    <location>
        <begin position="325"/>
        <end position="386"/>
    </location>
</feature>
<name>A0AAF0W8R6_DAUCS</name>
<dbReference type="SUPFAM" id="SSF63748">
    <property type="entry name" value="Tudor/PWWP/MBT"/>
    <property type="match status" value="1"/>
</dbReference>
<feature type="region of interest" description="Disordered" evidence="1">
    <location>
        <begin position="591"/>
        <end position="682"/>
    </location>
</feature>
<accession>A0AAF0W8R6</accession>
<feature type="region of interest" description="Disordered" evidence="1">
    <location>
        <begin position="128"/>
        <end position="148"/>
    </location>
</feature>
<dbReference type="InterPro" id="IPR000313">
    <property type="entry name" value="PWWP_dom"/>
</dbReference>
<evidence type="ECO:0000256" key="1">
    <source>
        <dbReference type="SAM" id="MobiDB-lite"/>
    </source>
</evidence>
<proteinExistence type="predicted"/>
<feature type="compositionally biased region" description="Basic and acidic residues" evidence="1">
    <location>
        <begin position="616"/>
        <end position="631"/>
    </location>
</feature>
<reference evidence="3" key="2">
    <citation type="submission" date="2022-03" db="EMBL/GenBank/DDBJ databases">
        <title>Draft title - Genomic analysis of global carrot germplasm unveils the trajectory of domestication and the origin of high carotenoid orange carrot.</title>
        <authorList>
            <person name="Iorizzo M."/>
            <person name="Ellison S."/>
            <person name="Senalik D."/>
            <person name="Macko-Podgorni A."/>
            <person name="Grzebelus D."/>
            <person name="Bostan H."/>
            <person name="Rolling W."/>
            <person name="Curaba J."/>
            <person name="Simon P."/>
        </authorList>
    </citation>
    <scope>NUCLEOTIDE SEQUENCE</scope>
    <source>
        <tissue evidence="3">Leaf</tissue>
    </source>
</reference>
<keyword evidence="4" id="KW-1185">Reference proteome</keyword>
<dbReference type="AlphaFoldDB" id="A0AAF0W8R6"/>
<dbReference type="CDD" id="cd05162">
    <property type="entry name" value="PWWP"/>
    <property type="match status" value="1"/>
</dbReference>